<sequence>MAFRQQAGPAGRKVEVGTAAGPPDILADMWVGQVGPFLPYVVRLRSGGISFLGVHLYQPIFVVDGLCGFQP</sequence>
<name>A0A1H1BQX2_9MICC</name>
<evidence type="ECO:0000313" key="2">
    <source>
        <dbReference type="Proteomes" id="UP000181917"/>
    </source>
</evidence>
<proteinExistence type="predicted"/>
<reference evidence="1 2" key="1">
    <citation type="submission" date="2016-10" db="EMBL/GenBank/DDBJ databases">
        <authorList>
            <person name="de Groot N.N."/>
        </authorList>
    </citation>
    <scope>NUCLEOTIDE SEQUENCE [LARGE SCALE GENOMIC DNA]</scope>
    <source>
        <strain evidence="1 2">DSM 20117</strain>
    </source>
</reference>
<dbReference type="AlphaFoldDB" id="A0A1H1BQX2"/>
<keyword evidence="2" id="KW-1185">Reference proteome</keyword>
<accession>A0A1H1BQX2</accession>
<protein>
    <submittedName>
        <fullName evidence="1">Uncharacterized protein</fullName>
    </submittedName>
</protein>
<organism evidence="1 2">
    <name type="scientific">Crystallibacter crystallopoietes</name>
    <dbReference type="NCBI Taxonomy" id="37928"/>
    <lineage>
        <taxon>Bacteria</taxon>
        <taxon>Bacillati</taxon>
        <taxon>Actinomycetota</taxon>
        <taxon>Actinomycetes</taxon>
        <taxon>Micrococcales</taxon>
        <taxon>Micrococcaceae</taxon>
        <taxon>Crystallibacter</taxon>
    </lineage>
</organism>
<evidence type="ECO:0000313" key="1">
    <source>
        <dbReference type="EMBL" id="SDQ54385.1"/>
    </source>
</evidence>
<dbReference type="Proteomes" id="UP000181917">
    <property type="component" value="Unassembled WGS sequence"/>
</dbReference>
<dbReference type="EMBL" id="FNKH01000002">
    <property type="protein sequence ID" value="SDQ54385.1"/>
    <property type="molecule type" value="Genomic_DNA"/>
</dbReference>
<gene>
    <name evidence="1" type="ORF">SAMN04489742_1527</name>
</gene>